<reference evidence="1 2" key="1">
    <citation type="submission" date="2020-10" db="EMBL/GenBank/DDBJ databases">
        <title>The genome sequence of Chitinilyticum litopenaei 4Y14.</title>
        <authorList>
            <person name="Liu Y."/>
        </authorList>
    </citation>
    <scope>NUCLEOTIDE SEQUENCE [LARGE SCALE GENOMIC DNA]</scope>
    <source>
        <strain evidence="1 2">4Y14</strain>
    </source>
</reference>
<protein>
    <recommendedName>
        <fullName evidence="3">Lipoprotein</fullName>
    </recommendedName>
</protein>
<sequence>MRAALLLIPALLLAGCGKFDDGLEGPAPVPGTKADWRVYGNKPDHDILVDVNSISHYDDYASDSYVYSWMWQKYKADRVDPKPEAGSEDYGLYYSKAEYRDKYSRQAIDCQSGKMALIAVETRDKDDDLVERFDVPGYQWDFQQPVPGSYGEDYVRQICKIMAEKDAKKDKEE</sequence>
<keyword evidence="2" id="KW-1185">Reference proteome</keyword>
<dbReference type="AlphaFoldDB" id="A0A8J7FMU7"/>
<evidence type="ECO:0008006" key="3">
    <source>
        <dbReference type="Google" id="ProtNLM"/>
    </source>
</evidence>
<comment type="caution">
    <text evidence="1">The sequence shown here is derived from an EMBL/GenBank/DDBJ whole genome shotgun (WGS) entry which is preliminary data.</text>
</comment>
<gene>
    <name evidence="1" type="ORF">INR99_06920</name>
</gene>
<dbReference type="RefSeq" id="WP_194115596.1">
    <property type="nucleotide sequence ID" value="NZ_JADFUA010000003.1"/>
</dbReference>
<dbReference type="PROSITE" id="PS51257">
    <property type="entry name" value="PROKAR_LIPOPROTEIN"/>
    <property type="match status" value="1"/>
</dbReference>
<dbReference type="EMBL" id="JADFUA010000003">
    <property type="protein sequence ID" value="MBE9609074.1"/>
    <property type="molecule type" value="Genomic_DNA"/>
</dbReference>
<evidence type="ECO:0000313" key="1">
    <source>
        <dbReference type="EMBL" id="MBE9609074.1"/>
    </source>
</evidence>
<organism evidence="1 2">
    <name type="scientific">Chitinilyticum piscinae</name>
    <dbReference type="NCBI Taxonomy" id="2866724"/>
    <lineage>
        <taxon>Bacteria</taxon>
        <taxon>Pseudomonadati</taxon>
        <taxon>Pseudomonadota</taxon>
        <taxon>Betaproteobacteria</taxon>
        <taxon>Neisseriales</taxon>
        <taxon>Chitinibacteraceae</taxon>
        <taxon>Chitinilyticum</taxon>
    </lineage>
</organism>
<name>A0A8J7FMU7_9NEIS</name>
<evidence type="ECO:0000313" key="2">
    <source>
        <dbReference type="Proteomes" id="UP000604481"/>
    </source>
</evidence>
<proteinExistence type="predicted"/>
<accession>A0A8J7FMU7</accession>
<dbReference type="Proteomes" id="UP000604481">
    <property type="component" value="Unassembled WGS sequence"/>
</dbReference>